<gene>
    <name evidence="2" type="ORF">ACFSYH_09320</name>
</gene>
<dbReference type="RefSeq" id="WP_377466657.1">
    <property type="nucleotide sequence ID" value="NZ_JBHUOP010000003.1"/>
</dbReference>
<dbReference type="InterPro" id="IPR021417">
    <property type="entry name" value="DUF3060"/>
</dbReference>
<accession>A0ABW5XE58</accession>
<evidence type="ECO:0000313" key="3">
    <source>
        <dbReference type="Proteomes" id="UP001597391"/>
    </source>
</evidence>
<name>A0ABW5XE58_9MICO</name>
<evidence type="ECO:0000256" key="1">
    <source>
        <dbReference type="SAM" id="MobiDB-lite"/>
    </source>
</evidence>
<keyword evidence="3" id="KW-1185">Reference proteome</keyword>
<protein>
    <submittedName>
        <fullName evidence="2">DUF3060 domain-containing protein</fullName>
    </submittedName>
</protein>
<sequence>MRSIKTARNLTATDVLRRVVGVAGIATLSLILSACVMRGDVNHAETQPAAESSVTDGASGVEDDEAAAEDQGQAESEKTEEGAGQQKSSDADGIDFSAGGACANGEDGFIKGLDLEVTLSGTCGTIEIEGANLKIALENANTVAIRGENNTVSGADWDVVVIQGLNITADAASADTIDVNGKDVKFTSRLSRTVLLSGEGIDVTTGDATSIAVAGVKNKVVADTVSESITVEGSNNDVAWTGGISQETSVKGEANSFTRP</sequence>
<dbReference type="EMBL" id="JBHUOP010000003">
    <property type="protein sequence ID" value="MFD2840770.1"/>
    <property type="molecule type" value="Genomic_DNA"/>
</dbReference>
<proteinExistence type="predicted"/>
<evidence type="ECO:0000313" key="2">
    <source>
        <dbReference type="EMBL" id="MFD2840770.1"/>
    </source>
</evidence>
<comment type="caution">
    <text evidence="2">The sequence shown here is derived from an EMBL/GenBank/DDBJ whole genome shotgun (WGS) entry which is preliminary data.</text>
</comment>
<organism evidence="2 3">
    <name type="scientific">Populibacterium corticicola</name>
    <dbReference type="NCBI Taxonomy" id="1812826"/>
    <lineage>
        <taxon>Bacteria</taxon>
        <taxon>Bacillati</taxon>
        <taxon>Actinomycetota</taxon>
        <taxon>Actinomycetes</taxon>
        <taxon>Micrococcales</taxon>
        <taxon>Jonesiaceae</taxon>
        <taxon>Populibacterium</taxon>
    </lineage>
</organism>
<dbReference type="Pfam" id="PF11259">
    <property type="entry name" value="DUF3060"/>
    <property type="match status" value="2"/>
</dbReference>
<dbReference type="Proteomes" id="UP001597391">
    <property type="component" value="Unassembled WGS sequence"/>
</dbReference>
<dbReference type="PROSITE" id="PS51257">
    <property type="entry name" value="PROKAR_LIPOPROTEIN"/>
    <property type="match status" value="1"/>
</dbReference>
<reference evidence="3" key="1">
    <citation type="journal article" date="2019" name="Int. J. Syst. Evol. Microbiol.">
        <title>The Global Catalogue of Microorganisms (GCM) 10K type strain sequencing project: providing services to taxonomists for standard genome sequencing and annotation.</title>
        <authorList>
            <consortium name="The Broad Institute Genomics Platform"/>
            <consortium name="The Broad Institute Genome Sequencing Center for Infectious Disease"/>
            <person name="Wu L."/>
            <person name="Ma J."/>
        </authorList>
    </citation>
    <scope>NUCLEOTIDE SEQUENCE [LARGE SCALE GENOMIC DNA]</scope>
    <source>
        <strain evidence="3">KCTC 33576</strain>
    </source>
</reference>
<feature type="region of interest" description="Disordered" evidence="1">
    <location>
        <begin position="45"/>
        <end position="91"/>
    </location>
</feature>